<reference evidence="6 7" key="1">
    <citation type="journal article" date="2020" name="J. Clin. Microbiol.">
        <title>Assessing the Genetic Diversity of Austrian Corynebacterium diphtheriae Clinical Isolates, 2011-2019.</title>
        <authorList>
            <person name="Schaeffer J."/>
            <person name="Huhulescu S."/>
            <person name="Stoeger A."/>
            <person name="Allerberger F."/>
            <person name="Ruppitsch W."/>
        </authorList>
    </citation>
    <scope>NUCLEOTIDE SEQUENCE [LARGE SCALE GENOMIC DNA]</scope>
    <source>
        <strain evidence="6 7">04-17</strain>
    </source>
</reference>
<evidence type="ECO:0000256" key="4">
    <source>
        <dbReference type="ARBA" id="ARBA00023136"/>
    </source>
</evidence>
<keyword evidence="7" id="KW-1185">Reference proteome</keyword>
<keyword evidence="3" id="KW-1133">Transmembrane helix</keyword>
<dbReference type="SMART" id="SM00752">
    <property type="entry name" value="HTTM"/>
    <property type="match status" value="1"/>
</dbReference>
<evidence type="ECO:0000313" key="7">
    <source>
        <dbReference type="Proteomes" id="UP000615580"/>
    </source>
</evidence>
<organism evidence="6 7">
    <name type="scientific">Corynebacterium belfantii</name>
    <dbReference type="NCBI Taxonomy" id="2014537"/>
    <lineage>
        <taxon>Bacteria</taxon>
        <taxon>Bacillati</taxon>
        <taxon>Actinomycetota</taxon>
        <taxon>Actinomycetes</taxon>
        <taxon>Mycobacteriales</taxon>
        <taxon>Corynebacteriaceae</taxon>
        <taxon>Corynebacterium</taxon>
    </lineage>
</organism>
<proteinExistence type="predicted"/>
<evidence type="ECO:0000259" key="5">
    <source>
        <dbReference type="SMART" id="SM00752"/>
    </source>
</evidence>
<protein>
    <recommendedName>
        <fullName evidence="5">HTTM-like domain-containing protein</fullName>
    </recommendedName>
</protein>
<dbReference type="Proteomes" id="UP000615580">
    <property type="component" value="Unassembled WGS sequence"/>
</dbReference>
<comment type="caution">
    <text evidence="6">The sequence shown here is derived from an EMBL/GenBank/DDBJ whole genome shotgun (WGS) entry which is preliminary data.</text>
</comment>
<dbReference type="InterPro" id="IPR011020">
    <property type="entry name" value="HTTM-like"/>
</dbReference>
<feature type="domain" description="HTTM-like" evidence="5">
    <location>
        <begin position="4"/>
        <end position="266"/>
    </location>
</feature>
<dbReference type="EMBL" id="JADQUG010000071">
    <property type="protein sequence ID" value="MBG9355242.1"/>
    <property type="molecule type" value="Genomic_DNA"/>
</dbReference>
<comment type="subcellular location">
    <subcellularLocation>
        <location evidence="1">Endomembrane system</location>
        <topology evidence="1">Multi-pass membrane protein</topology>
    </subcellularLocation>
</comment>
<sequence length="277" mass="30573">MGLRRRLSQDPLATVERACAITELIASAEYLVDRKNRQYGGLNDWTYLSSQFPGGTAKFWNKLSATQAESVYLALHLLKITHNVVLLSPLSNNGIRAYCNLVQSACYLTLQPRQFFGTDGSDQLSFLGNAASALGRLGGSSKSRKAAADFLALQVIISYFISGAVKSPGKRWSRGNALEGVMATETYGDRKFYRFLQKHPRSGRMTTRGTVIIESLMPLAMLNETVLKATLALFCTFHLANARAMGLGRFVLPFISTYPAILAFRSRLFRPGEATKK</sequence>
<accession>A0ABS0LF22</accession>
<keyword evidence="2" id="KW-0812">Transmembrane</keyword>
<evidence type="ECO:0000256" key="3">
    <source>
        <dbReference type="ARBA" id="ARBA00022989"/>
    </source>
</evidence>
<name>A0ABS0LF22_9CORY</name>
<evidence type="ECO:0000256" key="2">
    <source>
        <dbReference type="ARBA" id="ARBA00022692"/>
    </source>
</evidence>
<keyword evidence="4" id="KW-0472">Membrane</keyword>
<dbReference type="RefSeq" id="WP_197689051.1">
    <property type="nucleotide sequence ID" value="NZ_JADQUD010000060.1"/>
</dbReference>
<evidence type="ECO:0000313" key="6">
    <source>
        <dbReference type="EMBL" id="MBG9355242.1"/>
    </source>
</evidence>
<gene>
    <name evidence="6" type="ORF">I4J41_11955</name>
</gene>
<evidence type="ECO:0000256" key="1">
    <source>
        <dbReference type="ARBA" id="ARBA00004127"/>
    </source>
</evidence>